<name>E4XWA1_OIKDI</name>
<reference evidence="1" key="1">
    <citation type="journal article" date="2010" name="Science">
        <title>Plasticity of animal genome architecture unmasked by rapid evolution of a pelagic tunicate.</title>
        <authorList>
            <person name="Denoeud F."/>
            <person name="Henriet S."/>
            <person name="Mungpakdee S."/>
            <person name="Aury J.M."/>
            <person name="Da Silva C."/>
            <person name="Brinkmann H."/>
            <person name="Mikhaleva J."/>
            <person name="Olsen L.C."/>
            <person name="Jubin C."/>
            <person name="Canestro C."/>
            <person name="Bouquet J.M."/>
            <person name="Danks G."/>
            <person name="Poulain J."/>
            <person name="Campsteijn C."/>
            <person name="Adamski M."/>
            <person name="Cross I."/>
            <person name="Yadetie F."/>
            <person name="Muffato M."/>
            <person name="Louis A."/>
            <person name="Butcher S."/>
            <person name="Tsagkogeorga G."/>
            <person name="Konrad A."/>
            <person name="Singh S."/>
            <person name="Jensen M.F."/>
            <person name="Cong E.H."/>
            <person name="Eikeseth-Otteraa H."/>
            <person name="Noel B."/>
            <person name="Anthouard V."/>
            <person name="Porcel B.M."/>
            <person name="Kachouri-Lafond R."/>
            <person name="Nishino A."/>
            <person name="Ugolini M."/>
            <person name="Chourrout P."/>
            <person name="Nishida H."/>
            <person name="Aasland R."/>
            <person name="Huzurbazar S."/>
            <person name="Westhof E."/>
            <person name="Delsuc F."/>
            <person name="Lehrach H."/>
            <person name="Reinhardt R."/>
            <person name="Weissenbach J."/>
            <person name="Roy S.W."/>
            <person name="Artiguenave F."/>
            <person name="Postlethwait J.H."/>
            <person name="Manak J.R."/>
            <person name="Thompson E.M."/>
            <person name="Jaillon O."/>
            <person name="Du Pasquier L."/>
            <person name="Boudinot P."/>
            <person name="Liberles D.A."/>
            <person name="Volff J.N."/>
            <person name="Philippe H."/>
            <person name="Lenhard B."/>
            <person name="Roest Crollius H."/>
            <person name="Wincker P."/>
            <person name="Chourrout D."/>
        </authorList>
    </citation>
    <scope>NUCLEOTIDE SEQUENCE [LARGE SCALE GENOMIC DNA]</scope>
</reference>
<sequence>MESSCLGYSCPKYNTSDQKLRNKIDGASSLVPSPVKIFWMIASYALRNQSLNAFNNCMKMLRDYFKLRLSHKSLLQNRNDNLVLPMKTTILPESLL</sequence>
<evidence type="ECO:0000313" key="2">
    <source>
        <dbReference type="Proteomes" id="UP000001307"/>
    </source>
</evidence>
<protein>
    <submittedName>
        <fullName evidence="1">Uncharacterized protein</fullName>
    </submittedName>
</protein>
<dbReference type="Proteomes" id="UP000001307">
    <property type="component" value="Unassembled WGS sequence"/>
</dbReference>
<dbReference type="EMBL" id="FN653238">
    <property type="protein sequence ID" value="CBY13956.1"/>
    <property type="molecule type" value="Genomic_DNA"/>
</dbReference>
<evidence type="ECO:0000313" key="1">
    <source>
        <dbReference type="EMBL" id="CBY13956.1"/>
    </source>
</evidence>
<dbReference type="InParanoid" id="E4XWA1"/>
<dbReference type="AlphaFoldDB" id="E4XWA1"/>
<accession>E4XWA1</accession>
<keyword evidence="2" id="KW-1185">Reference proteome</keyword>
<proteinExistence type="predicted"/>
<gene>
    <name evidence="1" type="ORF">GSOID_T00006917001</name>
</gene>
<organism evidence="1">
    <name type="scientific">Oikopleura dioica</name>
    <name type="common">Tunicate</name>
    <dbReference type="NCBI Taxonomy" id="34765"/>
    <lineage>
        <taxon>Eukaryota</taxon>
        <taxon>Metazoa</taxon>
        <taxon>Chordata</taxon>
        <taxon>Tunicata</taxon>
        <taxon>Appendicularia</taxon>
        <taxon>Copelata</taxon>
        <taxon>Oikopleuridae</taxon>
        <taxon>Oikopleura</taxon>
    </lineage>
</organism>